<evidence type="ECO:0000259" key="6">
    <source>
        <dbReference type="PROSITE" id="PS50977"/>
    </source>
</evidence>
<dbReference type="InterPro" id="IPR009057">
    <property type="entry name" value="Homeodomain-like_sf"/>
</dbReference>
<dbReference type="PANTHER" id="PTHR30055">
    <property type="entry name" value="HTH-TYPE TRANSCRIPTIONAL REGULATOR RUTR"/>
    <property type="match status" value="1"/>
</dbReference>
<accession>A0ABN2NIC9</accession>
<comment type="caution">
    <text evidence="7">The sequence shown here is derived from an EMBL/GenBank/DDBJ whole genome shotgun (WGS) entry which is preliminary data.</text>
</comment>
<proteinExistence type="predicted"/>
<evidence type="ECO:0000313" key="7">
    <source>
        <dbReference type="EMBL" id="GAA1870590.1"/>
    </source>
</evidence>
<keyword evidence="1" id="KW-0678">Repressor</keyword>
<evidence type="ECO:0000256" key="4">
    <source>
        <dbReference type="ARBA" id="ARBA00023163"/>
    </source>
</evidence>
<evidence type="ECO:0000256" key="2">
    <source>
        <dbReference type="ARBA" id="ARBA00023015"/>
    </source>
</evidence>
<evidence type="ECO:0000313" key="8">
    <source>
        <dbReference type="Proteomes" id="UP001500449"/>
    </source>
</evidence>
<gene>
    <name evidence="7" type="ORF">GCM10009836_59050</name>
</gene>
<dbReference type="Pfam" id="PF13977">
    <property type="entry name" value="TetR_C_6"/>
    <property type="match status" value="1"/>
</dbReference>
<evidence type="ECO:0000256" key="1">
    <source>
        <dbReference type="ARBA" id="ARBA00022491"/>
    </source>
</evidence>
<keyword evidence="8" id="KW-1185">Reference proteome</keyword>
<sequence>MGHREDLLDGAADCLYQKGFGRTTARDVVAVSGTNLASIGYHFGSKEALLTEAAVRATGKWADTLDGALARVDPAGSPQERVEQTWRAIVDLHDTDRKTWVTYVESLAEAARSPRLQEALVGAQHEMREELASMFHALPEDPAEADHRTRVLGGLYQALLTGLMVQWTVDPENAPTGPEIAEALGMLVNSPELVR</sequence>
<dbReference type="PROSITE" id="PS50977">
    <property type="entry name" value="HTH_TETR_2"/>
    <property type="match status" value="1"/>
</dbReference>
<name>A0ABN2NIC9_9PSEU</name>
<protein>
    <submittedName>
        <fullName evidence="7">TetR/AcrR family transcriptional regulator</fullName>
    </submittedName>
</protein>
<feature type="domain" description="HTH tetR-type" evidence="6">
    <location>
        <begin position="1"/>
        <end position="61"/>
    </location>
</feature>
<dbReference type="InterPro" id="IPR050109">
    <property type="entry name" value="HTH-type_TetR-like_transc_reg"/>
</dbReference>
<reference evidence="7 8" key="1">
    <citation type="journal article" date="2019" name="Int. J. Syst. Evol. Microbiol.">
        <title>The Global Catalogue of Microorganisms (GCM) 10K type strain sequencing project: providing services to taxonomists for standard genome sequencing and annotation.</title>
        <authorList>
            <consortium name="The Broad Institute Genomics Platform"/>
            <consortium name="The Broad Institute Genome Sequencing Center for Infectious Disease"/>
            <person name="Wu L."/>
            <person name="Ma J."/>
        </authorList>
    </citation>
    <scope>NUCLEOTIDE SEQUENCE [LARGE SCALE GENOMIC DNA]</scope>
    <source>
        <strain evidence="7 8">JCM 16009</strain>
    </source>
</reference>
<organism evidence="7 8">
    <name type="scientific">Pseudonocardia ailaonensis</name>
    <dbReference type="NCBI Taxonomy" id="367279"/>
    <lineage>
        <taxon>Bacteria</taxon>
        <taxon>Bacillati</taxon>
        <taxon>Actinomycetota</taxon>
        <taxon>Actinomycetes</taxon>
        <taxon>Pseudonocardiales</taxon>
        <taxon>Pseudonocardiaceae</taxon>
        <taxon>Pseudonocardia</taxon>
    </lineage>
</organism>
<dbReference type="PRINTS" id="PR00455">
    <property type="entry name" value="HTHTETR"/>
</dbReference>
<evidence type="ECO:0000256" key="5">
    <source>
        <dbReference type="PROSITE-ProRule" id="PRU00335"/>
    </source>
</evidence>
<dbReference type="SUPFAM" id="SSF48498">
    <property type="entry name" value="Tetracyclin repressor-like, C-terminal domain"/>
    <property type="match status" value="1"/>
</dbReference>
<dbReference type="Proteomes" id="UP001500449">
    <property type="component" value="Unassembled WGS sequence"/>
</dbReference>
<keyword evidence="3 5" id="KW-0238">DNA-binding</keyword>
<dbReference type="InterPro" id="IPR036271">
    <property type="entry name" value="Tet_transcr_reg_TetR-rel_C_sf"/>
</dbReference>
<feature type="DNA-binding region" description="H-T-H motif" evidence="5">
    <location>
        <begin position="24"/>
        <end position="43"/>
    </location>
</feature>
<dbReference type="Pfam" id="PF00440">
    <property type="entry name" value="TetR_N"/>
    <property type="match status" value="1"/>
</dbReference>
<dbReference type="Gene3D" id="1.10.357.10">
    <property type="entry name" value="Tetracycline Repressor, domain 2"/>
    <property type="match status" value="1"/>
</dbReference>
<dbReference type="PANTHER" id="PTHR30055:SF219">
    <property type="entry name" value="TRANSCRIPTIONAL REGULATORY PROTEIN"/>
    <property type="match status" value="1"/>
</dbReference>
<keyword evidence="4" id="KW-0804">Transcription</keyword>
<dbReference type="SUPFAM" id="SSF46689">
    <property type="entry name" value="Homeodomain-like"/>
    <property type="match status" value="1"/>
</dbReference>
<dbReference type="InterPro" id="IPR039538">
    <property type="entry name" value="BetI_C"/>
</dbReference>
<dbReference type="InterPro" id="IPR001647">
    <property type="entry name" value="HTH_TetR"/>
</dbReference>
<keyword evidence="2" id="KW-0805">Transcription regulation</keyword>
<evidence type="ECO:0000256" key="3">
    <source>
        <dbReference type="ARBA" id="ARBA00023125"/>
    </source>
</evidence>
<dbReference type="EMBL" id="BAAAQK010000025">
    <property type="protein sequence ID" value="GAA1870590.1"/>
    <property type="molecule type" value="Genomic_DNA"/>
</dbReference>
<dbReference type="RefSeq" id="WP_344424396.1">
    <property type="nucleotide sequence ID" value="NZ_BAAAQK010000025.1"/>
</dbReference>